<dbReference type="GO" id="GO:0016787">
    <property type="term" value="F:hydrolase activity"/>
    <property type="evidence" value="ECO:0007669"/>
    <property type="project" value="UniProtKB-KW"/>
</dbReference>
<gene>
    <name evidence="4" type="ORF">GRI72_08870</name>
</gene>
<proteinExistence type="predicted"/>
<keyword evidence="5" id="KW-1185">Reference proteome</keyword>
<dbReference type="PROSITE" id="PS51318">
    <property type="entry name" value="TAT"/>
    <property type="match status" value="1"/>
</dbReference>
<dbReference type="Gene3D" id="3.40.50.1820">
    <property type="entry name" value="alpha/beta hydrolase"/>
    <property type="match status" value="1"/>
</dbReference>
<dbReference type="RefSeq" id="WP_160733534.1">
    <property type="nucleotide sequence ID" value="NZ_WTYO01000003.1"/>
</dbReference>
<keyword evidence="4" id="KW-0378">Hydrolase</keyword>
<reference evidence="4 5" key="1">
    <citation type="submission" date="2019-12" db="EMBL/GenBank/DDBJ databases">
        <title>Genomic-based taxomic classification of the family Erythrobacteraceae.</title>
        <authorList>
            <person name="Xu L."/>
        </authorList>
    </citation>
    <scope>NUCLEOTIDE SEQUENCE [LARGE SCALE GENOMIC DNA]</scope>
    <source>
        <strain evidence="4 5">H32</strain>
    </source>
</reference>
<organism evidence="4 5">
    <name type="scientific">Pelagerythrobacter marinus</name>
    <dbReference type="NCBI Taxonomy" id="538382"/>
    <lineage>
        <taxon>Bacteria</taxon>
        <taxon>Pseudomonadati</taxon>
        <taxon>Pseudomonadota</taxon>
        <taxon>Alphaproteobacteria</taxon>
        <taxon>Sphingomonadales</taxon>
        <taxon>Erythrobacteraceae</taxon>
        <taxon>Pelagerythrobacter</taxon>
    </lineage>
</organism>
<evidence type="ECO:0000313" key="5">
    <source>
        <dbReference type="Proteomes" id="UP000444401"/>
    </source>
</evidence>
<dbReference type="PANTHER" id="PTHR12277:SF81">
    <property type="entry name" value="PROTEIN ABHD13"/>
    <property type="match status" value="1"/>
</dbReference>
<dbReference type="Proteomes" id="UP000444401">
    <property type="component" value="Unassembled WGS sequence"/>
</dbReference>
<dbReference type="SUPFAM" id="SSF53474">
    <property type="entry name" value="alpha/beta-Hydrolases"/>
    <property type="match status" value="1"/>
</dbReference>
<accession>A0ABW9UVQ5</accession>
<sequence>MRARTRRRLLIALAALAAGYLALAGGLFLAQRALIYPAPHGPGGRPAGFAPVTYETADGLALTAGYRPAQAGRPTILYFHGNGADWQSSAVATGRLVPQGYGVLAAEYRGYRGNPGRPSEHGLYADGRAALAFLRRRGVEPSAVVIVGNSIGSGVAVQMAREHPVGALVLVSPFASLSQVVAEQFPWLPTALLLRDRFENIDKIGAIDAPVLILHGDADRLIPPAHARALAARQPAAELAIVAGAGHELAWRAEAEERMLAFLDRLPAAPSADPEPRAGGNAGGGDMRPGDEQP</sequence>
<dbReference type="InterPro" id="IPR022742">
    <property type="entry name" value="Hydrolase_4"/>
</dbReference>
<dbReference type="InterPro" id="IPR006311">
    <property type="entry name" value="TAT_signal"/>
</dbReference>
<dbReference type="InterPro" id="IPR029058">
    <property type="entry name" value="AB_hydrolase_fold"/>
</dbReference>
<name>A0ABW9UVQ5_9SPHN</name>
<feature type="domain" description="AB hydrolase-1" evidence="2">
    <location>
        <begin position="74"/>
        <end position="190"/>
    </location>
</feature>
<comment type="caution">
    <text evidence="4">The sequence shown here is derived from an EMBL/GenBank/DDBJ whole genome shotgun (WGS) entry which is preliminary data.</text>
</comment>
<protein>
    <submittedName>
        <fullName evidence="4">Alpha/beta fold hydrolase</fullName>
    </submittedName>
</protein>
<dbReference type="PANTHER" id="PTHR12277">
    <property type="entry name" value="ALPHA/BETA HYDROLASE DOMAIN-CONTAINING PROTEIN"/>
    <property type="match status" value="1"/>
</dbReference>
<feature type="region of interest" description="Disordered" evidence="1">
    <location>
        <begin position="266"/>
        <end position="294"/>
    </location>
</feature>
<evidence type="ECO:0000259" key="3">
    <source>
        <dbReference type="Pfam" id="PF12146"/>
    </source>
</evidence>
<dbReference type="EMBL" id="WTYO01000003">
    <property type="protein sequence ID" value="MXO68936.1"/>
    <property type="molecule type" value="Genomic_DNA"/>
</dbReference>
<dbReference type="Pfam" id="PF12146">
    <property type="entry name" value="Hydrolase_4"/>
    <property type="match status" value="1"/>
</dbReference>
<evidence type="ECO:0000313" key="4">
    <source>
        <dbReference type="EMBL" id="MXO68936.1"/>
    </source>
</evidence>
<evidence type="ECO:0000256" key="1">
    <source>
        <dbReference type="SAM" id="MobiDB-lite"/>
    </source>
</evidence>
<evidence type="ECO:0000259" key="2">
    <source>
        <dbReference type="Pfam" id="PF00561"/>
    </source>
</evidence>
<dbReference type="InterPro" id="IPR000073">
    <property type="entry name" value="AB_hydrolase_1"/>
</dbReference>
<dbReference type="Pfam" id="PF00561">
    <property type="entry name" value="Abhydrolase_1"/>
    <property type="match status" value="1"/>
</dbReference>
<feature type="domain" description="Serine aminopeptidase S33" evidence="3">
    <location>
        <begin position="204"/>
        <end position="249"/>
    </location>
</feature>